<dbReference type="KEGG" id="hlo:J0X27_07065"/>
<sequence length="147" mass="16165">MGGNLRRRDFLASTPIFLSTLAGCSVLQNESRILQTMVVNHTDEDIEVQLVVIRDGENIIEQRFGLPPQSRDTSNFSSKSRMKIENLSEGSKLKASIIVDGNRKETTNIVIDCDSDAAGDNIGFRVYDEYIDAKGGCAAARNILNAK</sequence>
<dbReference type="GeneID" id="63183491"/>
<dbReference type="PROSITE" id="PS51257">
    <property type="entry name" value="PROKAR_LIPOPROTEIN"/>
    <property type="match status" value="1"/>
</dbReference>
<dbReference type="Proteomes" id="UP000663191">
    <property type="component" value="Chromosome"/>
</dbReference>
<dbReference type="EMBL" id="CP071463">
    <property type="protein sequence ID" value="QSW86569.1"/>
    <property type="molecule type" value="Genomic_DNA"/>
</dbReference>
<evidence type="ECO:0000313" key="2">
    <source>
        <dbReference type="Proteomes" id="UP000663191"/>
    </source>
</evidence>
<dbReference type="AlphaFoldDB" id="A0A8A2UCX4"/>
<gene>
    <name evidence="1" type="ORF">J0X27_07065</name>
</gene>
<dbReference type="RefSeq" id="WP_207271675.1">
    <property type="nucleotide sequence ID" value="NZ_CP071463.1"/>
</dbReference>
<name>A0A8A2UCX4_9EURY</name>
<keyword evidence="2" id="KW-1185">Reference proteome</keyword>
<evidence type="ECO:0000313" key="1">
    <source>
        <dbReference type="EMBL" id="QSW86569.1"/>
    </source>
</evidence>
<organism evidence="1 2">
    <name type="scientific">Natrinema longum</name>
    <dbReference type="NCBI Taxonomy" id="370324"/>
    <lineage>
        <taxon>Archaea</taxon>
        <taxon>Methanobacteriati</taxon>
        <taxon>Methanobacteriota</taxon>
        <taxon>Stenosarchaea group</taxon>
        <taxon>Halobacteria</taxon>
        <taxon>Halobacteriales</taxon>
        <taxon>Natrialbaceae</taxon>
        <taxon>Natrinema</taxon>
    </lineage>
</organism>
<reference evidence="1 2" key="1">
    <citation type="journal article" date="2006" name="Int. J. Syst. Evol. Microbiol.">
        <title>Haloterrigena longa sp. nov. and Haloterrigena limicola sp. nov., extremely halophilic archaea isolated from a salt lake.</title>
        <authorList>
            <person name="Cui H.L."/>
            <person name="Tohty D."/>
            <person name="Zhou P.J."/>
            <person name="Liu S.J."/>
        </authorList>
    </citation>
    <scope>NUCLEOTIDE SEQUENCE [LARGE SCALE GENOMIC DNA]</scope>
    <source>
        <strain evidence="1 2">ABH32</strain>
    </source>
</reference>
<proteinExistence type="predicted"/>
<accession>A0A8A2UCX4</accession>
<protein>
    <submittedName>
        <fullName evidence="1">Uncharacterized protein</fullName>
    </submittedName>
</protein>
<dbReference type="OrthoDB" id="183256at2157"/>